<evidence type="ECO:0000259" key="1">
    <source>
        <dbReference type="Pfam" id="PF23844"/>
    </source>
</evidence>
<organism evidence="3 4">
    <name type="scientific">Achromobacter phage phiAxp-2</name>
    <dbReference type="NCBI Taxonomy" id="1664246"/>
    <lineage>
        <taxon>Viruses</taxon>
        <taxon>Duplodnaviria</taxon>
        <taxon>Heunggongvirae</taxon>
        <taxon>Uroviricota</taxon>
        <taxon>Caudoviricetes</taxon>
        <taxon>Casjensviridae</taxon>
        <taxon>Fengtaivirus</taxon>
        <taxon>Fengtaivirus Axp2</taxon>
    </lineage>
</organism>
<evidence type="ECO:0000313" key="4">
    <source>
        <dbReference type="Proteomes" id="UP000201646"/>
    </source>
</evidence>
<dbReference type="GeneID" id="26798910"/>
<dbReference type="Pfam" id="PF23844">
    <property type="entry name" value="NCTSP_N"/>
    <property type="match status" value="1"/>
</dbReference>
<proteinExistence type="predicted"/>
<gene>
    <name evidence="3" type="ORF">ADP64_000027</name>
</gene>
<dbReference type="RefSeq" id="YP_009226445.1">
    <property type="nucleotide sequence ID" value="NC_029106.1"/>
</dbReference>
<dbReference type="EMBL" id="KT321316">
    <property type="protein sequence ID" value="ALE20592.1"/>
    <property type="molecule type" value="Genomic_DNA"/>
</dbReference>
<feature type="domain" description="Non-contractile tail sheath N-terminal" evidence="1">
    <location>
        <begin position="23"/>
        <end position="100"/>
    </location>
</feature>
<keyword evidence="4" id="KW-1185">Reference proteome</keyword>
<dbReference type="InterPro" id="IPR057102">
    <property type="entry name" value="NCTSP_N"/>
</dbReference>
<feature type="domain" description="Non-contractile tail sheath TIM barrel" evidence="2">
    <location>
        <begin position="470"/>
        <end position="519"/>
    </location>
</feature>
<protein>
    <submittedName>
        <fullName evidence="3">160 kDa protein</fullName>
    </submittedName>
</protein>
<accession>A0A0K2QIW3</accession>
<dbReference type="InterPro" id="IPR057122">
    <property type="entry name" value="TIM-barrel_NCTSP"/>
</dbReference>
<name>A0A0K2QIW3_9CAUD</name>
<evidence type="ECO:0000313" key="3">
    <source>
        <dbReference type="EMBL" id="ALE20592.1"/>
    </source>
</evidence>
<evidence type="ECO:0000259" key="2">
    <source>
        <dbReference type="Pfam" id="PF23845"/>
    </source>
</evidence>
<dbReference type="Pfam" id="PF23845">
    <property type="entry name" value="TIM-barrel_NCTSP"/>
    <property type="match status" value="1"/>
</dbReference>
<sequence>MRLILTIQLARYLPEKPFNVVMPRFHPEYWTIDYNALMVGTIIPINARGFKVPAQWRTNSDFMGVRWESEDHYSHEWFKYATDNNYESTILAFRANPSEVDKFTVTITSFDVQYTYRLSPYVLNPATNRWEPLDPMYNTGRTYPANVIVPQAEWTPIPAADIIPFKGRTDYIFILDFDDIRLFSQYDGPTIEPKNISKISFDTLEWSHGLGRDATVTSIERISDSRIALRIVGAVPGAVLSPGDRLTYLARFNVPEGAVFGGHIYANLSLPPSPNSWFDFESGVGVNNAKWPPARYRTFFIKASEVYRIPDTPAWVTITARAQHFAGDQGFQMTVSYPRMPVVEMEETYPGTVKVVVDCLNNPFYDPQANQEPTFRWIDEVYATVSYQVWGVGSRENQIVVAACSGFGTGEWYVEADATIPGPFITCDAFYSRYLSVTSPAEVTNSTKYYVDMTVTGTRTHIVARDYPQPEHGLMMTSGFDDGYNLSPARQVNMVYKLGYRGHWTKYQGMSHYFNGRTAWQDKITGEIIAPGRTNNVNVIFAGDHTMSAQFVIGRQPNRGIDAFSQRAAALFGVATGQVQAINGSIGSTAADRAAAVDPNDTRLDLEHGGQGGLWWWDVDADAPGPALLNCINQASREAKPSAVFWSLGVQDMKAIQFASIRDPEPSVARTKLAMKKTFAYMRQQWGANLPIIVQGLGWAWSPGANFMPAGAATFVSVARNSWGDVVFTWLSYIDDPAPHTYYVDIFHPINTTEIMRTIAVPGTRQYGGVITADWPVEMNVPDAVAALGDQFPWSFLRWRVRRGIPDTPGAITGGIMETLVPEDNNAFVKAMPVLGINSLIGGYFNDLSDPLNPGGTGRPGRKDVVAASTFRKAFAAAAGLRDVEVMPVMTVVGSSPINPMPYQAGFPLDNYWWNPTTNQPGPNLILADTIVKATGRVPTHFVESGPGETTGIAFADPAQRPAILAAWRTSNIAMLAWMRANWGNPNLEIWFQGATTSWWGDPPPNETNAEGAQLLRDLQTSMSLEGIGFKMGSYVPNANKYTTFRNEMADGIGWVHYTVQGYHDAAHEMGTSMALDRNMALTPPDWTTLKTPTNLAASKEPNKDIVFSWDARPGAPGWYYINKRGDTGAVISEGPLTSASLTFTYAQQFAAYGQEAHYVVFEVSEYVPASGMRGPATNFVGTPGDPLGLQQPQNLLASKQLNGDIIFSWTGRPERMSFTFNNWNVTTNALQFAGTLTTTQWVFTKAAQIAAYGSEALYCRFDVAEWDQPTGAVGPPAVWDNNAQLPVNPMNPITGFLAKFLGPVGFSDIRMTWDVSSTPGQKYRIVNRRVDNAAVISTTVLSTPEFIFTEAQQIAEYGYTVGYIDVLVSEYDPVSDVDGPIYNFNGQPSA</sequence>
<reference evidence="3" key="1">
    <citation type="submission" date="2015-09" db="EMBL/GenBank/DDBJ databases">
        <authorList>
            <person name="Zhao X."/>
        </authorList>
    </citation>
    <scope>NUCLEOTIDE SEQUENCE</scope>
</reference>
<dbReference type="Proteomes" id="UP000201646">
    <property type="component" value="Segment"/>
</dbReference>
<dbReference type="KEGG" id="vg:26798910"/>